<organism evidence="2 3">
    <name type="scientific">Trichinella murrelli</name>
    <dbReference type="NCBI Taxonomy" id="144512"/>
    <lineage>
        <taxon>Eukaryota</taxon>
        <taxon>Metazoa</taxon>
        <taxon>Ecdysozoa</taxon>
        <taxon>Nematoda</taxon>
        <taxon>Enoplea</taxon>
        <taxon>Dorylaimia</taxon>
        <taxon>Trichinellida</taxon>
        <taxon>Trichinellidae</taxon>
        <taxon>Trichinella</taxon>
    </lineage>
</organism>
<evidence type="ECO:0000313" key="3">
    <source>
        <dbReference type="Proteomes" id="UP000055048"/>
    </source>
</evidence>
<feature type="non-terminal residue" evidence="2">
    <location>
        <position position="1"/>
    </location>
</feature>
<dbReference type="AlphaFoldDB" id="A0A0V0SRY3"/>
<accession>A0A0V0SRY3</accession>
<dbReference type="Proteomes" id="UP000055048">
    <property type="component" value="Unassembled WGS sequence"/>
</dbReference>
<reference evidence="2 3" key="1">
    <citation type="submission" date="2015-01" db="EMBL/GenBank/DDBJ databases">
        <title>Evolution of Trichinella species and genotypes.</title>
        <authorList>
            <person name="Korhonen P.K."/>
            <person name="Edoardo P."/>
            <person name="Giuseppe L.R."/>
            <person name="Gasser R.B."/>
        </authorList>
    </citation>
    <scope>NUCLEOTIDE SEQUENCE [LARGE SCALE GENOMIC DNA]</scope>
    <source>
        <strain evidence="2">ISS417</strain>
    </source>
</reference>
<proteinExistence type="predicted"/>
<gene>
    <name evidence="2" type="ORF">T05_7765</name>
</gene>
<comment type="caution">
    <text evidence="2">The sequence shown here is derived from an EMBL/GenBank/DDBJ whole genome shotgun (WGS) entry which is preliminary data.</text>
</comment>
<feature type="compositionally biased region" description="Polar residues" evidence="1">
    <location>
        <begin position="44"/>
        <end position="60"/>
    </location>
</feature>
<feature type="compositionally biased region" description="Low complexity" evidence="1">
    <location>
        <begin position="32"/>
        <end position="41"/>
    </location>
</feature>
<protein>
    <submittedName>
        <fullName evidence="2">Uncharacterized protein</fullName>
    </submittedName>
</protein>
<dbReference type="EMBL" id="JYDJ01003248">
    <property type="protein sequence ID" value="KRX29484.1"/>
    <property type="molecule type" value="Genomic_DNA"/>
</dbReference>
<evidence type="ECO:0000313" key="2">
    <source>
        <dbReference type="EMBL" id="KRX29484.1"/>
    </source>
</evidence>
<keyword evidence="3" id="KW-1185">Reference proteome</keyword>
<evidence type="ECO:0000256" key="1">
    <source>
        <dbReference type="SAM" id="MobiDB-lite"/>
    </source>
</evidence>
<sequence length="60" mass="6617">LLNQGVHHTLFRYQELELVSFPAHLLSYVPPGRSGSSSPVPAYSGSNPELQVSGLFQNHR</sequence>
<name>A0A0V0SRY3_9BILA</name>
<feature type="region of interest" description="Disordered" evidence="1">
    <location>
        <begin position="32"/>
        <end position="60"/>
    </location>
</feature>